<organism evidence="1">
    <name type="scientific">Enterococcus casseliflavus</name>
    <name type="common">Enterococcus flavescens</name>
    <dbReference type="NCBI Taxonomy" id="37734"/>
    <lineage>
        <taxon>Bacteria</taxon>
        <taxon>Bacillati</taxon>
        <taxon>Bacillota</taxon>
        <taxon>Bacilli</taxon>
        <taxon>Lactobacillales</taxon>
        <taxon>Enterococcaceae</taxon>
        <taxon>Enterococcus</taxon>
    </lineage>
</organism>
<protein>
    <submittedName>
        <fullName evidence="1">Uncharacterized protein</fullName>
    </submittedName>
</protein>
<evidence type="ECO:0000313" key="1">
    <source>
        <dbReference type="EMBL" id="VYU40492.1"/>
    </source>
</evidence>
<accession>A0A6N3EI13</accession>
<reference evidence="1" key="1">
    <citation type="submission" date="2019-11" db="EMBL/GenBank/DDBJ databases">
        <authorList>
            <person name="Feng L."/>
        </authorList>
    </citation>
    <scope>NUCLEOTIDE SEQUENCE</scope>
    <source>
        <strain evidence="1">ECasseliflavusLFYP2</strain>
    </source>
</reference>
<name>A0A6N3EI13_ENTCA</name>
<sequence length="45" mass="5386">MTRAEALRIGKVIADRMYEIEKPSILAKQHIERMKQKKRLSRPKH</sequence>
<dbReference type="RefSeq" id="WP_421758281.1">
    <property type="nucleotide sequence ID" value="NZ_CACRTX010000013.1"/>
</dbReference>
<proteinExistence type="predicted"/>
<dbReference type="AlphaFoldDB" id="A0A6N3EI13"/>
<gene>
    <name evidence="1" type="ORF">ECLFYP2_03205</name>
</gene>
<dbReference type="EMBL" id="CACRTX010000013">
    <property type="protein sequence ID" value="VYU40492.1"/>
    <property type="molecule type" value="Genomic_DNA"/>
</dbReference>